<reference evidence="3" key="1">
    <citation type="submission" date="2016-03" db="EMBL/GenBank/DDBJ databases">
        <title>Complete genome sequence of the type strain Actinoalloteichus hymeniacidonis DSM 45092.</title>
        <authorList>
            <person name="Schaffert L."/>
            <person name="Albersmeier A."/>
            <person name="Winkler A."/>
            <person name="Kalinowski J."/>
            <person name="Zotchev S."/>
            <person name="Ruckert C."/>
        </authorList>
    </citation>
    <scope>NUCLEOTIDE SEQUENCE [LARGE SCALE GENOMIC DNA]</scope>
    <source>
        <strain evidence="3">HPA177(T) (DSM 45092(T))</strain>
    </source>
</reference>
<keyword evidence="2" id="KW-0808">Transferase</keyword>
<evidence type="ECO:0000313" key="3">
    <source>
        <dbReference type="Proteomes" id="UP000095210"/>
    </source>
</evidence>
<dbReference type="SUPFAM" id="SSF53335">
    <property type="entry name" value="S-adenosyl-L-methionine-dependent methyltransferases"/>
    <property type="match status" value="1"/>
</dbReference>
<dbReference type="GO" id="GO:0032259">
    <property type="term" value="P:methylation"/>
    <property type="evidence" value="ECO:0007669"/>
    <property type="project" value="UniProtKB-KW"/>
</dbReference>
<dbReference type="EMBL" id="CP014859">
    <property type="protein sequence ID" value="AOS63583.1"/>
    <property type="molecule type" value="Genomic_DNA"/>
</dbReference>
<dbReference type="GO" id="GO:0008757">
    <property type="term" value="F:S-adenosylmethionine-dependent methyltransferase activity"/>
    <property type="evidence" value="ECO:0007669"/>
    <property type="project" value="InterPro"/>
</dbReference>
<evidence type="ECO:0000313" key="2">
    <source>
        <dbReference type="EMBL" id="AOS63583.1"/>
    </source>
</evidence>
<dbReference type="PANTHER" id="PTHR43460">
    <property type="entry name" value="METHYLTRANSFERASE"/>
    <property type="match status" value="1"/>
</dbReference>
<accession>A0AAC9MXR6</accession>
<dbReference type="Gene3D" id="3.40.50.150">
    <property type="entry name" value="Vaccinia Virus protein VP39"/>
    <property type="match status" value="1"/>
</dbReference>
<keyword evidence="2" id="KW-0489">Methyltransferase</keyword>
<dbReference type="CDD" id="cd02440">
    <property type="entry name" value="AdoMet_MTases"/>
    <property type="match status" value="1"/>
</dbReference>
<protein>
    <submittedName>
        <fullName evidence="2">Methyltransferase family protein</fullName>
    </submittedName>
</protein>
<dbReference type="KEGG" id="ahm:TL08_13845"/>
<dbReference type="PANTHER" id="PTHR43460:SF1">
    <property type="entry name" value="METHYLTRANSFERASE TYPE 11 DOMAIN-CONTAINING PROTEIN"/>
    <property type="match status" value="1"/>
</dbReference>
<dbReference type="InterPro" id="IPR052939">
    <property type="entry name" value="23S_rRNA_MeTrnsfrase_RlmA"/>
</dbReference>
<dbReference type="Pfam" id="PF08241">
    <property type="entry name" value="Methyltransf_11"/>
    <property type="match status" value="1"/>
</dbReference>
<proteinExistence type="predicted"/>
<dbReference type="InterPro" id="IPR029063">
    <property type="entry name" value="SAM-dependent_MTases_sf"/>
</dbReference>
<keyword evidence="3" id="KW-1185">Reference proteome</keyword>
<dbReference type="InterPro" id="IPR013216">
    <property type="entry name" value="Methyltransf_11"/>
</dbReference>
<organism evidence="2 3">
    <name type="scientific">Actinoalloteichus hymeniacidonis</name>
    <dbReference type="NCBI Taxonomy" id="340345"/>
    <lineage>
        <taxon>Bacteria</taxon>
        <taxon>Bacillati</taxon>
        <taxon>Actinomycetota</taxon>
        <taxon>Actinomycetes</taxon>
        <taxon>Pseudonocardiales</taxon>
        <taxon>Pseudonocardiaceae</taxon>
        <taxon>Actinoalloteichus</taxon>
    </lineage>
</organism>
<evidence type="ECO:0000259" key="1">
    <source>
        <dbReference type="Pfam" id="PF08241"/>
    </source>
</evidence>
<dbReference type="AlphaFoldDB" id="A0AAC9MXR6"/>
<feature type="domain" description="Methyltransferase type 11" evidence="1">
    <location>
        <begin position="72"/>
        <end position="158"/>
    </location>
</feature>
<name>A0AAC9MXR6_9PSEU</name>
<gene>
    <name evidence="2" type="ORF">TL08_13845</name>
</gene>
<sequence length="269" mass="29054">MTGRENPWPLRGVIGHARSMTRSFDELISEAATADVTGWGFAWLTGRATEQRAPWGYTRLVAERAVGATALLDVETGGGEVLAGIPGLPARTVATEYWPPNLAVARRTLHPLGVEVVDGDPQQLPFEDETFDLVISRHPVALPWGEAARVLRPGGTLLSQGIGSDSMLELAEAVAGPRPPSTTSRAEGNAEAARAAGLTVTDLRTAALRAEFFDIGAVVYFLRKVVWTVPDFSIETHRAPLAELHQRIRTEGSFVAHAQRFLIEAHKPV</sequence>
<dbReference type="Proteomes" id="UP000095210">
    <property type="component" value="Chromosome"/>
</dbReference>